<dbReference type="AlphaFoldDB" id="A0A9D2WSF6"/>
<keyword evidence="11" id="KW-1185">Reference proteome</keyword>
<dbReference type="Pfam" id="PF00534">
    <property type="entry name" value="Glycos_transf_1"/>
    <property type="match status" value="1"/>
</dbReference>
<evidence type="ECO:0000256" key="1">
    <source>
        <dbReference type="ARBA" id="ARBA00006821"/>
    </source>
</evidence>
<dbReference type="RefSeq" id="WP_161821363.1">
    <property type="nucleotide sequence ID" value="NZ_LSRS01000002.1"/>
</dbReference>
<feature type="binding site" evidence="4">
    <location>
        <position position="402"/>
    </location>
    <ligand>
        <name>substrate</name>
    </ligand>
</feature>
<dbReference type="InterPro" id="IPR015293">
    <property type="entry name" value="BE_C"/>
</dbReference>
<dbReference type="InterPro" id="IPR037090">
    <property type="entry name" value="57_glycoside_trans_central"/>
</dbReference>
<feature type="binding site" evidence="4">
    <location>
        <position position="257"/>
    </location>
    <ligand>
        <name>substrate</name>
    </ligand>
</feature>
<keyword evidence="10" id="KW-0328">Glycosyltransferase</keyword>
<dbReference type="OrthoDB" id="9803279at2"/>
<dbReference type="InterPro" id="IPR001296">
    <property type="entry name" value="Glyco_trans_1"/>
</dbReference>
<dbReference type="GO" id="GO:0003844">
    <property type="term" value="F:1,4-alpha-glucan branching enzyme activity"/>
    <property type="evidence" value="ECO:0007669"/>
    <property type="project" value="UniProtKB-EC"/>
</dbReference>
<dbReference type="Gene3D" id="3.20.110.10">
    <property type="entry name" value="Glycoside hydrolase 38, N terminal domain"/>
    <property type="match status" value="1"/>
</dbReference>
<dbReference type="SUPFAM" id="SSF88713">
    <property type="entry name" value="Glycoside hydrolase/deacetylase"/>
    <property type="match status" value="1"/>
</dbReference>
<comment type="caution">
    <text evidence="10">The sequence shown here is derived from an EMBL/GenBank/DDBJ whole genome shotgun (WGS) entry which is preliminary data.</text>
</comment>
<dbReference type="Pfam" id="PF09210">
    <property type="entry name" value="BE_C"/>
    <property type="match status" value="1"/>
</dbReference>
<evidence type="ECO:0000256" key="4">
    <source>
        <dbReference type="PIRSR" id="PIRSR640042-2"/>
    </source>
</evidence>
<dbReference type="CDD" id="cd03801">
    <property type="entry name" value="GT4_PimA-like"/>
    <property type="match status" value="1"/>
</dbReference>
<feature type="domain" description="Glycosyltransferase subfamily 4-like N-terminal" evidence="9">
    <location>
        <begin position="552"/>
        <end position="726"/>
    </location>
</feature>
<evidence type="ECO:0000259" key="9">
    <source>
        <dbReference type="Pfam" id="PF13439"/>
    </source>
</evidence>
<dbReference type="GO" id="GO:0030979">
    <property type="term" value="P:alpha-glucan biosynthetic process"/>
    <property type="evidence" value="ECO:0007669"/>
    <property type="project" value="InterPro"/>
</dbReference>
<keyword evidence="10" id="KW-0808">Transferase</keyword>
<dbReference type="InterPro" id="IPR028995">
    <property type="entry name" value="Glyco_hydro_57/38_cen_sf"/>
</dbReference>
<evidence type="ECO:0000259" key="6">
    <source>
        <dbReference type="Pfam" id="PF00534"/>
    </source>
</evidence>
<reference evidence="10" key="1">
    <citation type="submission" date="2016-02" db="EMBL/GenBank/DDBJ databases">
        <title>Draft Genome Sequence of Sporotomaculum syntrophicum Strain FB, a Syntrophic Benzoate Degrader.</title>
        <authorList>
            <person name="Nobu M.K."/>
            <person name="Narihiro T."/>
            <person name="Qiu Y.-L."/>
            <person name="Ohashi A."/>
            <person name="Liu W.-T."/>
            <person name="Yuji S."/>
        </authorList>
    </citation>
    <scope>NUCLEOTIDE SEQUENCE</scope>
    <source>
        <strain evidence="10">FB</strain>
    </source>
</reference>
<feature type="domain" description="1,4-alpha-glucan branching enzyme C-terminal" evidence="8">
    <location>
        <begin position="422"/>
        <end position="522"/>
    </location>
</feature>
<dbReference type="SUPFAM" id="SSF88688">
    <property type="entry name" value="Families 57/38 glycoside transferase middle domain"/>
    <property type="match status" value="1"/>
</dbReference>
<dbReference type="InterPro" id="IPR040042">
    <property type="entry name" value="Branching_enz_MT3115-like"/>
</dbReference>
<dbReference type="InterPro" id="IPR004300">
    <property type="entry name" value="Glyco_hydro_57_N"/>
</dbReference>
<dbReference type="InterPro" id="IPR028098">
    <property type="entry name" value="Glyco_trans_4-like_N"/>
</dbReference>
<comment type="similarity">
    <text evidence="1 5">Belongs to the glycosyl hydrolase 57 family.</text>
</comment>
<dbReference type="PANTHER" id="PTHR41695">
    <property type="entry name" value="1,4-ALPHA-GLUCAN BRANCHING ENZYME RV3031-RELATED"/>
    <property type="match status" value="1"/>
</dbReference>
<evidence type="ECO:0000313" key="10">
    <source>
        <dbReference type="EMBL" id="KAF1086253.1"/>
    </source>
</evidence>
<feature type="active site" description="Proton donor" evidence="3">
    <location>
        <position position="349"/>
    </location>
</feature>
<dbReference type="CDD" id="cd10792">
    <property type="entry name" value="GH57N_AmyC_like"/>
    <property type="match status" value="1"/>
</dbReference>
<dbReference type="PANTHER" id="PTHR41695:SF1">
    <property type="entry name" value="1,4-ALPHA-GLUCAN BRANCHING ENZYME TK1436"/>
    <property type="match status" value="1"/>
</dbReference>
<dbReference type="Pfam" id="PF13439">
    <property type="entry name" value="Glyco_transf_4"/>
    <property type="match status" value="1"/>
</dbReference>
<feature type="domain" description="Glycoside hydrolase family 57 N-terminal" evidence="7">
    <location>
        <begin position="7"/>
        <end position="398"/>
    </location>
</feature>
<evidence type="ECO:0000313" key="11">
    <source>
        <dbReference type="Proteomes" id="UP000798488"/>
    </source>
</evidence>
<evidence type="ECO:0000256" key="2">
    <source>
        <dbReference type="ARBA" id="ARBA00023277"/>
    </source>
</evidence>
<dbReference type="Pfam" id="PF03065">
    <property type="entry name" value="Glyco_hydro_57"/>
    <property type="match status" value="1"/>
</dbReference>
<dbReference type="GO" id="GO:0005576">
    <property type="term" value="C:extracellular region"/>
    <property type="evidence" value="ECO:0007669"/>
    <property type="project" value="TreeGrafter"/>
</dbReference>
<dbReference type="InterPro" id="IPR027291">
    <property type="entry name" value="Glyco_hydro_38_N_sf"/>
</dbReference>
<feature type="binding site" evidence="4">
    <location>
        <position position="462"/>
    </location>
    <ligand>
        <name>substrate</name>
    </ligand>
</feature>
<dbReference type="EMBL" id="LSRS01000002">
    <property type="protein sequence ID" value="KAF1086253.1"/>
    <property type="molecule type" value="Genomic_DNA"/>
</dbReference>
<feature type="binding site" evidence="4">
    <location>
        <position position="240"/>
    </location>
    <ligand>
        <name>substrate</name>
    </ligand>
</feature>
<accession>A0A9D2WSF6</accession>
<dbReference type="InterPro" id="IPR011330">
    <property type="entry name" value="Glyco_hydro/deAcase_b/a-brl"/>
</dbReference>
<proteinExistence type="inferred from homology"/>
<name>A0A9D2WSF6_9FIRM</name>
<gene>
    <name evidence="10" type="ORF">SPSYN_00997</name>
</gene>
<dbReference type="EC" id="2.4.1.18" evidence="10"/>
<dbReference type="Gene3D" id="3.40.50.2000">
    <property type="entry name" value="Glycogen Phosphorylase B"/>
    <property type="match status" value="2"/>
</dbReference>
<dbReference type="Gene3D" id="1.20.1430.10">
    <property type="entry name" value="Families 57/38 glycoside transferase, middle domain"/>
    <property type="match status" value="1"/>
</dbReference>
<evidence type="ECO:0000256" key="5">
    <source>
        <dbReference type="RuleBase" id="RU361196"/>
    </source>
</evidence>
<sequence length="926" mass="104817">MHIGYLAIVLHGHLPYIHHPEAPEMLEERWLFEALTECYLPLLDVFESMQKDKVPYRLTISLSPTLITMLTDPILQERYVRHLEKSIELAVLEQERLQNAPQYQSLSVYYLKKLTELKKQYERYNGNLINPFKQLQQQGCLELITTCATHGFLPLMNCRSSWRAQIQTALELYASHFDHPPAGMWLPECAYAPGLDELLREYQVSYFFVDSHGIYNSRPTSIFGTFAPVCTPAGVAAFGRDPESSRQVWDRHSGYPGDPIYREFYRDIGYDLPLDYIGPYLPGNNIRVDTGLKYHRITGSDPDKQPYRPDLAKKRAAEHARDFIQQRYEQLKKAGRQMHRQPLVLAPYDAELFGHWWFEGPDWLNFLCREAADSDSLRMVTPAEYLKAYPNNQVVELPMCSWGAGGYNQFWLNPSTDWIYKHLHHAEEKMTDLADGHRNAQELEIRCLNQAARELLLAQSSDWPFIIHSGTAVEYAKQRFTNHIGRFNALASMVDTGNIQIDLLEEIEARSKFLPDIDYHVFSSCDMVGRPSTARASYRILMLSWEYPPQTVGGLARHVHDLSCSLAALGDEVHVITCPVSSRGSYSLYRGVHVHRIRPELLTSDDFINWVGQMNNGMAEMAGNLVDVFGPFDLVHAHDWLVVEASKLICGQMKLPLVATIHATEYGRNHGLYTDLQKHIHSLEQELTKQATLLIGCSRYMCQEIARLFNQPIDKIAVIPNGVDPKNILPDREKSLSRSGRGKNILFLGRLVPEKGVQVLIEALPAIIQKAGPVKLYIAGKGPYQQELAEQAKSLGVAAQVHFVGFVNDEDRNKLLDQCDVAVIPSLYEPFGIVALEAMAAGLPVVVSDTGGLRDVIEHGIDGYCVPPGDAAMLAHYTTELLNNPELAQHFTRRAKRNVAVKFNWRQIASDTLKVYAKAIAISALN</sequence>
<protein>
    <submittedName>
        <fullName evidence="10">1,4-alpha-glucan branching enzyme</fullName>
        <ecNumber evidence="10">2.4.1.18</ecNumber>
    </submittedName>
</protein>
<dbReference type="SUPFAM" id="SSF53756">
    <property type="entry name" value="UDP-Glycosyltransferase/glycogen phosphorylase"/>
    <property type="match status" value="1"/>
</dbReference>
<feature type="domain" description="Glycosyl transferase family 1" evidence="6">
    <location>
        <begin position="738"/>
        <end position="897"/>
    </location>
</feature>
<keyword evidence="2 5" id="KW-0119">Carbohydrate metabolism</keyword>
<organism evidence="10 11">
    <name type="scientific">Sporotomaculum syntrophicum</name>
    <dbReference type="NCBI Taxonomy" id="182264"/>
    <lineage>
        <taxon>Bacteria</taxon>
        <taxon>Bacillati</taxon>
        <taxon>Bacillota</taxon>
        <taxon>Clostridia</taxon>
        <taxon>Eubacteriales</taxon>
        <taxon>Desulfallaceae</taxon>
        <taxon>Sporotomaculum</taxon>
    </lineage>
</organism>
<evidence type="ECO:0000256" key="3">
    <source>
        <dbReference type="PIRSR" id="PIRSR640042-1"/>
    </source>
</evidence>
<feature type="active site" description="Nucleophile" evidence="3">
    <location>
        <position position="188"/>
    </location>
</feature>
<dbReference type="Proteomes" id="UP000798488">
    <property type="component" value="Unassembled WGS sequence"/>
</dbReference>
<evidence type="ECO:0000259" key="7">
    <source>
        <dbReference type="Pfam" id="PF03065"/>
    </source>
</evidence>
<evidence type="ECO:0000259" key="8">
    <source>
        <dbReference type="Pfam" id="PF09210"/>
    </source>
</evidence>